<dbReference type="Gene3D" id="1.25.40.10">
    <property type="entry name" value="Tetratricopeptide repeat domain"/>
    <property type="match status" value="1"/>
</dbReference>
<keyword evidence="4" id="KW-1185">Reference proteome</keyword>
<sequence length="237" mass="24210">MNNKHIASALVAFSIATGLLTGCVNPPTTTAAAQSSEEFSKSMAEADLAAAGDKAGDKERAIGLYQKIATQNPSRGEPWSRIAQIHFAQGNYSLAIVAAEETLKRDPSNRQAKSVTAVGGLRLAARSLEDLRKDSSVSGDTTADAQRLAQLLRETLGTSVLVPATEPARTTTPVRRPRPLKPAKAPSAPSADAAASGPSIAPAPATTVKPVTPAKAAPAAAPAARSSGGGNPFDALK</sequence>
<evidence type="ECO:0000313" key="4">
    <source>
        <dbReference type="Proteomes" id="UP001385892"/>
    </source>
</evidence>
<dbReference type="Pfam" id="PF14559">
    <property type="entry name" value="TPR_19"/>
    <property type="match status" value="1"/>
</dbReference>
<dbReference type="SMART" id="SM00028">
    <property type="entry name" value="TPR"/>
    <property type="match status" value="2"/>
</dbReference>
<feature type="compositionally biased region" description="Low complexity" evidence="2">
    <location>
        <begin position="162"/>
        <end position="174"/>
    </location>
</feature>
<reference evidence="3 4" key="1">
    <citation type="submission" date="2024-03" db="EMBL/GenBank/DDBJ databases">
        <title>Novel species of the genus Variovorax.</title>
        <authorList>
            <person name="Liu Q."/>
            <person name="Xin Y.-H."/>
        </authorList>
    </citation>
    <scope>NUCLEOTIDE SEQUENCE [LARGE SCALE GENOMIC DNA]</scope>
    <source>
        <strain evidence="3 4">KACC 18900</strain>
    </source>
</reference>
<comment type="caution">
    <text evidence="3">The sequence shown here is derived from an EMBL/GenBank/DDBJ whole genome shotgun (WGS) entry which is preliminary data.</text>
</comment>
<evidence type="ECO:0000256" key="1">
    <source>
        <dbReference type="PROSITE-ProRule" id="PRU00339"/>
    </source>
</evidence>
<evidence type="ECO:0000313" key="3">
    <source>
        <dbReference type="EMBL" id="MEJ8846214.1"/>
    </source>
</evidence>
<dbReference type="EMBL" id="JBBKZT010000002">
    <property type="protein sequence ID" value="MEJ8846214.1"/>
    <property type="molecule type" value="Genomic_DNA"/>
</dbReference>
<feature type="region of interest" description="Disordered" evidence="2">
    <location>
        <begin position="162"/>
        <end position="237"/>
    </location>
</feature>
<evidence type="ECO:0000256" key="2">
    <source>
        <dbReference type="SAM" id="MobiDB-lite"/>
    </source>
</evidence>
<feature type="compositionally biased region" description="Low complexity" evidence="2">
    <location>
        <begin position="182"/>
        <end position="224"/>
    </location>
</feature>
<name>A0ABU8WGZ4_9BURK</name>
<dbReference type="PROSITE" id="PS50005">
    <property type="entry name" value="TPR"/>
    <property type="match status" value="1"/>
</dbReference>
<gene>
    <name evidence="3" type="ORF">WKW82_06125</name>
</gene>
<dbReference type="PROSITE" id="PS51257">
    <property type="entry name" value="PROKAR_LIPOPROTEIN"/>
    <property type="match status" value="1"/>
</dbReference>
<keyword evidence="1" id="KW-0802">TPR repeat</keyword>
<dbReference type="SUPFAM" id="SSF48452">
    <property type="entry name" value="TPR-like"/>
    <property type="match status" value="1"/>
</dbReference>
<protein>
    <submittedName>
        <fullName evidence="3">Tetratricopeptide repeat protein</fullName>
    </submittedName>
</protein>
<dbReference type="InterPro" id="IPR019734">
    <property type="entry name" value="TPR_rpt"/>
</dbReference>
<organism evidence="3 4">
    <name type="scientific">Variovorax rhizosphaerae</name>
    <dbReference type="NCBI Taxonomy" id="1836200"/>
    <lineage>
        <taxon>Bacteria</taxon>
        <taxon>Pseudomonadati</taxon>
        <taxon>Pseudomonadota</taxon>
        <taxon>Betaproteobacteria</taxon>
        <taxon>Burkholderiales</taxon>
        <taxon>Comamonadaceae</taxon>
        <taxon>Variovorax</taxon>
    </lineage>
</organism>
<accession>A0ABU8WGZ4</accession>
<dbReference type="RefSeq" id="WP_340341356.1">
    <property type="nucleotide sequence ID" value="NZ_JBBKZT010000002.1"/>
</dbReference>
<dbReference type="Proteomes" id="UP001385892">
    <property type="component" value="Unassembled WGS sequence"/>
</dbReference>
<proteinExistence type="predicted"/>
<feature type="repeat" description="TPR" evidence="1">
    <location>
        <begin position="76"/>
        <end position="109"/>
    </location>
</feature>
<dbReference type="InterPro" id="IPR011990">
    <property type="entry name" value="TPR-like_helical_dom_sf"/>
</dbReference>